<comment type="caution">
    <text evidence="1">The sequence shown here is derived from an EMBL/GenBank/DDBJ whole genome shotgun (WGS) entry which is preliminary data.</text>
</comment>
<dbReference type="SUPFAM" id="SSF48371">
    <property type="entry name" value="ARM repeat"/>
    <property type="match status" value="1"/>
</dbReference>
<reference evidence="1 2" key="1">
    <citation type="submission" date="2019-03" db="EMBL/GenBank/DDBJ databases">
        <title>Single cell metagenomics reveals metabolic interactions within the superorganism composed of flagellate Streblomastix strix and complex community of Bacteroidetes bacteria on its surface.</title>
        <authorList>
            <person name="Treitli S.C."/>
            <person name="Kolisko M."/>
            <person name="Husnik F."/>
            <person name="Keeling P."/>
            <person name="Hampl V."/>
        </authorList>
    </citation>
    <scope>NUCLEOTIDE SEQUENCE [LARGE SCALE GENOMIC DNA]</scope>
    <source>
        <strain evidence="1">ST1C</strain>
    </source>
</reference>
<evidence type="ECO:0000313" key="2">
    <source>
        <dbReference type="Proteomes" id="UP000324800"/>
    </source>
</evidence>
<dbReference type="Proteomes" id="UP000324800">
    <property type="component" value="Unassembled WGS sequence"/>
</dbReference>
<dbReference type="AlphaFoldDB" id="A0A5J4WR80"/>
<evidence type="ECO:0000313" key="1">
    <source>
        <dbReference type="EMBL" id="KAA6397420.1"/>
    </source>
</evidence>
<name>A0A5J4WR80_9EUKA</name>
<dbReference type="InterPro" id="IPR011989">
    <property type="entry name" value="ARM-like"/>
</dbReference>
<dbReference type="Gene3D" id="1.25.10.10">
    <property type="entry name" value="Leucine-rich Repeat Variant"/>
    <property type="match status" value="1"/>
</dbReference>
<gene>
    <name evidence="1" type="ORF">EZS28_007053</name>
</gene>
<proteinExistence type="predicted"/>
<protein>
    <submittedName>
        <fullName evidence="1">Uncharacterized protein</fullName>
    </submittedName>
</protein>
<accession>A0A5J4WR80</accession>
<feature type="non-terminal residue" evidence="1">
    <location>
        <position position="275"/>
    </location>
</feature>
<dbReference type="InterPro" id="IPR016024">
    <property type="entry name" value="ARM-type_fold"/>
</dbReference>
<organism evidence="1 2">
    <name type="scientific">Streblomastix strix</name>
    <dbReference type="NCBI Taxonomy" id="222440"/>
    <lineage>
        <taxon>Eukaryota</taxon>
        <taxon>Metamonada</taxon>
        <taxon>Preaxostyla</taxon>
        <taxon>Oxymonadida</taxon>
        <taxon>Streblomastigidae</taxon>
        <taxon>Streblomastix</taxon>
    </lineage>
</organism>
<dbReference type="OrthoDB" id="1104827at2759"/>
<sequence>MSFWIKSPIKASENKIDDPWEKMSDEQVDEAYTKVLSEQHTNQENITEMISTQDRKIKITMIKSQLMKPRGQIVAVLINNIRSNPNKEHVRNLRATLQTADEKWKKVNIEDGEGRKMWGQYYENSSIVLEIMASFCLVPQYSGSSGLTYVMEAAESFRQQNDERVIFEMVLIQLRSQSTPELFLCRILQLINKIIVKHNLLSQRLKLREDWDENIQLNTMIQMLSGKDIGFKERERLRNLQVKPKISMPETPEEQLLKHVWIYIDKMKQDNEESG</sequence>
<dbReference type="EMBL" id="SNRW01001185">
    <property type="protein sequence ID" value="KAA6397420.1"/>
    <property type="molecule type" value="Genomic_DNA"/>
</dbReference>